<sequence>MNYLVYLSTAVKLFSGEELEQILAISRINNVKNNLTGLLLYHDGSFIQLLEGEPSDLADTYSRIQTDNRHKNLIVIDEGELEERIFANWNMGFHQANGEEAAQLQAYTDPQSIKDWPSDLEHPVFTMLKTFVNTNLR</sequence>
<dbReference type="GO" id="GO:0009882">
    <property type="term" value="F:blue light photoreceptor activity"/>
    <property type="evidence" value="ECO:0007669"/>
    <property type="project" value="InterPro"/>
</dbReference>
<dbReference type="EMBL" id="VLPK01000006">
    <property type="protein sequence ID" value="TSJ36561.1"/>
    <property type="molecule type" value="Genomic_DNA"/>
</dbReference>
<keyword evidence="3" id="KW-1185">Reference proteome</keyword>
<dbReference type="Gene3D" id="3.30.70.100">
    <property type="match status" value="1"/>
</dbReference>
<reference evidence="2 3" key="1">
    <citation type="submission" date="2019-07" db="EMBL/GenBank/DDBJ databases">
        <authorList>
            <person name="Huq M.A."/>
        </authorList>
    </citation>
    <scope>NUCLEOTIDE SEQUENCE [LARGE SCALE GENOMIC DNA]</scope>
    <source>
        <strain evidence="2 3">MAH-19</strain>
    </source>
</reference>
<dbReference type="OrthoDB" id="1122028at2"/>
<evidence type="ECO:0000259" key="1">
    <source>
        <dbReference type="PROSITE" id="PS50925"/>
    </source>
</evidence>
<dbReference type="InterPro" id="IPR007024">
    <property type="entry name" value="BLUF_domain"/>
</dbReference>
<gene>
    <name evidence="2" type="ORF">FO440_22290</name>
</gene>
<name>A0A556M9L3_9SPHI</name>
<proteinExistence type="predicted"/>
<dbReference type="Pfam" id="PF04940">
    <property type="entry name" value="BLUF"/>
    <property type="match status" value="1"/>
</dbReference>
<accession>A0A556M9L3</accession>
<organism evidence="2 3">
    <name type="scientific">Mucilaginibacter corticis</name>
    <dbReference type="NCBI Taxonomy" id="2597670"/>
    <lineage>
        <taxon>Bacteria</taxon>
        <taxon>Pseudomonadati</taxon>
        <taxon>Bacteroidota</taxon>
        <taxon>Sphingobacteriia</taxon>
        <taxon>Sphingobacteriales</taxon>
        <taxon>Sphingobacteriaceae</taxon>
        <taxon>Mucilaginibacter</taxon>
    </lineage>
</organism>
<dbReference type="AlphaFoldDB" id="A0A556M9L3"/>
<dbReference type="GO" id="GO:0071949">
    <property type="term" value="F:FAD binding"/>
    <property type="evidence" value="ECO:0007669"/>
    <property type="project" value="InterPro"/>
</dbReference>
<dbReference type="SMART" id="SM01034">
    <property type="entry name" value="BLUF"/>
    <property type="match status" value="1"/>
</dbReference>
<evidence type="ECO:0000313" key="2">
    <source>
        <dbReference type="EMBL" id="TSJ36561.1"/>
    </source>
</evidence>
<evidence type="ECO:0000313" key="3">
    <source>
        <dbReference type="Proteomes" id="UP000318733"/>
    </source>
</evidence>
<feature type="domain" description="BLUF" evidence="1">
    <location>
        <begin position="1"/>
        <end position="92"/>
    </location>
</feature>
<dbReference type="RefSeq" id="WP_144250528.1">
    <property type="nucleotide sequence ID" value="NZ_VLPK01000006.1"/>
</dbReference>
<dbReference type="InterPro" id="IPR036046">
    <property type="entry name" value="Acylphosphatase-like_dom_sf"/>
</dbReference>
<protein>
    <submittedName>
        <fullName evidence="2">BLUF domain-containing protein</fullName>
    </submittedName>
</protein>
<dbReference type="SUPFAM" id="SSF54975">
    <property type="entry name" value="Acylphosphatase/BLUF domain-like"/>
    <property type="match status" value="1"/>
</dbReference>
<dbReference type="PROSITE" id="PS50925">
    <property type="entry name" value="BLUF"/>
    <property type="match status" value="1"/>
</dbReference>
<comment type="caution">
    <text evidence="2">The sequence shown here is derived from an EMBL/GenBank/DDBJ whole genome shotgun (WGS) entry which is preliminary data.</text>
</comment>
<dbReference type="Proteomes" id="UP000318733">
    <property type="component" value="Unassembled WGS sequence"/>
</dbReference>